<dbReference type="EMBL" id="HBGD01002860">
    <property type="protein sequence ID" value="CAD9079137.1"/>
    <property type="molecule type" value="Transcribed_RNA"/>
</dbReference>
<organism evidence="1">
    <name type="scientific">Percolomonas cosmopolitus</name>
    <dbReference type="NCBI Taxonomy" id="63605"/>
    <lineage>
        <taxon>Eukaryota</taxon>
        <taxon>Discoba</taxon>
        <taxon>Heterolobosea</taxon>
        <taxon>Tetramitia</taxon>
        <taxon>Eutetramitia</taxon>
        <taxon>Percolomonadidae</taxon>
        <taxon>Percolomonas</taxon>
    </lineage>
</organism>
<name>A0A7S1KMW9_9EUKA</name>
<accession>A0A7S1KMW9</accession>
<dbReference type="AlphaFoldDB" id="A0A7S1KMW9"/>
<proteinExistence type="predicted"/>
<gene>
    <name evidence="1" type="ORF">PCOS0759_LOCUS2369</name>
</gene>
<reference evidence="1" key="1">
    <citation type="submission" date="2021-01" db="EMBL/GenBank/DDBJ databases">
        <authorList>
            <person name="Corre E."/>
            <person name="Pelletier E."/>
            <person name="Niang G."/>
            <person name="Scheremetjew M."/>
            <person name="Finn R."/>
            <person name="Kale V."/>
            <person name="Holt S."/>
            <person name="Cochrane G."/>
            <person name="Meng A."/>
            <person name="Brown T."/>
            <person name="Cohen L."/>
        </authorList>
    </citation>
    <scope>NUCLEOTIDE SEQUENCE</scope>
    <source>
        <strain evidence="1">WS</strain>
    </source>
</reference>
<protein>
    <submittedName>
        <fullName evidence="1">Uncharacterized protein</fullName>
    </submittedName>
</protein>
<evidence type="ECO:0000313" key="1">
    <source>
        <dbReference type="EMBL" id="CAD9079137.1"/>
    </source>
</evidence>
<sequence length="379" mass="41153">MLVPLTAYVSVKTHAHATYFMMASSANIRIASEFSQTLQIHAQRMAHAKCPKPAPATMAMEVRFVSTQFALDCWPMIPLCAVVMDLVSPHRIATAQVDSFIRSAKLQFALVFLETTHPFAPLMVSAARRIYASAKPISSALRVPLHYALVRTPQILGCVVDSDHASILTLARAFQAIMDRIVTSPNAFHSSQMILLRSALVEVSVRHRTLVIVLKATLEWNAKSIFALASRATTLKYVLDLGHASLPMSVCVTLDTKVLVASWSTALADSATTLDHAVREVHAFSQTPVLVRRASQEKNVSSTFASALRLTSLQFAALKVTAPNQGCVSATAASVARIVNILCASKCLPTTALSVKHMDHALRLTIVFVIKGMEVNNVN</sequence>